<sequence length="171" mass="18975">MKEPSKGKDCTKTVSTSQHFKWVSHGPKEKMHPNNTTFTHLPSSSMHTVMKANCIENLSGGLSSFNSLNNGTYIKLVHEEEYFKQESLPLENCVSHIYSHGRSDQGRVKGNETVELSMGDMVDSGPAKECFSNYGSSKNQPPCFVRLKLVEVDSGPLQNSSHVKVDILTRS</sequence>
<dbReference type="Proteomes" id="UP001497480">
    <property type="component" value="Unassembled WGS sequence"/>
</dbReference>
<proteinExistence type="predicted"/>
<evidence type="ECO:0000313" key="2">
    <source>
        <dbReference type="Proteomes" id="UP001497480"/>
    </source>
</evidence>
<organism evidence="1 2">
    <name type="scientific">Lupinus luteus</name>
    <name type="common">European yellow lupine</name>
    <dbReference type="NCBI Taxonomy" id="3873"/>
    <lineage>
        <taxon>Eukaryota</taxon>
        <taxon>Viridiplantae</taxon>
        <taxon>Streptophyta</taxon>
        <taxon>Embryophyta</taxon>
        <taxon>Tracheophyta</taxon>
        <taxon>Spermatophyta</taxon>
        <taxon>Magnoliopsida</taxon>
        <taxon>eudicotyledons</taxon>
        <taxon>Gunneridae</taxon>
        <taxon>Pentapetalae</taxon>
        <taxon>rosids</taxon>
        <taxon>fabids</taxon>
        <taxon>Fabales</taxon>
        <taxon>Fabaceae</taxon>
        <taxon>Papilionoideae</taxon>
        <taxon>50 kb inversion clade</taxon>
        <taxon>genistoids sensu lato</taxon>
        <taxon>core genistoids</taxon>
        <taxon>Genisteae</taxon>
        <taxon>Lupinus</taxon>
    </lineage>
</organism>
<gene>
    <name evidence="1" type="ORF">LLUT_LOCUS19712</name>
</gene>
<dbReference type="EMBL" id="CAXHTB010000013">
    <property type="protein sequence ID" value="CAL0318652.1"/>
    <property type="molecule type" value="Genomic_DNA"/>
</dbReference>
<keyword evidence="2" id="KW-1185">Reference proteome</keyword>
<dbReference type="AlphaFoldDB" id="A0AAV1XAZ4"/>
<evidence type="ECO:0000313" key="1">
    <source>
        <dbReference type="EMBL" id="CAL0318652.1"/>
    </source>
</evidence>
<reference evidence="1 2" key="1">
    <citation type="submission" date="2024-03" db="EMBL/GenBank/DDBJ databases">
        <authorList>
            <person name="Martinez-Hernandez J."/>
        </authorList>
    </citation>
    <scope>NUCLEOTIDE SEQUENCE [LARGE SCALE GENOMIC DNA]</scope>
</reference>
<name>A0AAV1XAZ4_LUPLU</name>
<accession>A0AAV1XAZ4</accession>
<protein>
    <submittedName>
        <fullName evidence="1">Uncharacterized protein</fullName>
    </submittedName>
</protein>
<comment type="caution">
    <text evidence="1">The sequence shown here is derived from an EMBL/GenBank/DDBJ whole genome shotgun (WGS) entry which is preliminary data.</text>
</comment>